<accession>A0ABV5VRW7</accession>
<evidence type="ECO:0000256" key="9">
    <source>
        <dbReference type="ARBA" id="ARBA00038120"/>
    </source>
</evidence>
<reference evidence="13 14" key="1">
    <citation type="submission" date="2024-09" db="EMBL/GenBank/DDBJ databases">
        <authorList>
            <person name="Sun Q."/>
            <person name="Mori K."/>
        </authorList>
    </citation>
    <scope>NUCLEOTIDE SEQUENCE [LARGE SCALE GENOMIC DNA]</scope>
    <source>
        <strain evidence="13 14">JCM 12520</strain>
    </source>
</reference>
<sequence>MRWLDLLTYVTLLYWLVLLWTTVRGLKRLPPLPSSPQPSGRPDHTPLVSVIIAAKEEESSIGDTVRHLLEQQYPRLEIIAVNDRSVDGTGRRLDELKRWSEQRPHTGIPLRVVHITSLPEGWLGKNHALYQGYLQAKGKYVLFTDADVNFSPVCIRDAVGYVESNAVDHLTLAPLMVARHYWLRAFVHYFMFSLFLFLRLWRANDDRQQRFGTGIGAFNLISRKAYEAIGTHRALAMRPDDDLQLGQLVKRAGFKQRLLVGKRHLEVEWYPTLREAFRGLEKNMFSGFGYRLPAAIGAVIGQLLAFFGPFAGLLLLPRLSGLASAASAAILVGLYVLSTRRLSVHTGKDAWALPVSVWLLIAALSRSVYLTMRRGGIYWRGTFYPLARLRDKQGRP</sequence>
<evidence type="ECO:0000256" key="4">
    <source>
        <dbReference type="ARBA" id="ARBA00022679"/>
    </source>
</evidence>
<dbReference type="Pfam" id="PF00535">
    <property type="entry name" value="Glycos_transf_2"/>
    <property type="match status" value="1"/>
</dbReference>
<keyword evidence="11" id="KW-1133">Transmembrane helix</keyword>
<dbReference type="EMBL" id="JBHMAG010000004">
    <property type="protein sequence ID" value="MFB9750982.1"/>
    <property type="molecule type" value="Genomic_DNA"/>
</dbReference>
<evidence type="ECO:0000256" key="3">
    <source>
        <dbReference type="ARBA" id="ARBA00022676"/>
    </source>
</evidence>
<feature type="transmembrane region" description="Helical" evidence="11">
    <location>
        <begin position="288"/>
        <end position="307"/>
    </location>
</feature>
<keyword evidence="3" id="KW-0328">Glycosyltransferase</keyword>
<dbReference type="InterPro" id="IPR001173">
    <property type="entry name" value="Glyco_trans_2-like"/>
</dbReference>
<comment type="pathway">
    <text evidence="8">Carotenoid biosynthesis; staphyloxanthin biosynthesis; staphyloxanthin from farnesyl diphosphate: step 4/5.</text>
</comment>
<feature type="transmembrane region" description="Helical" evidence="11">
    <location>
        <begin position="181"/>
        <end position="201"/>
    </location>
</feature>
<evidence type="ECO:0000313" key="14">
    <source>
        <dbReference type="Proteomes" id="UP001589619"/>
    </source>
</evidence>
<dbReference type="PANTHER" id="PTHR43646:SF2">
    <property type="entry name" value="GLYCOSYLTRANSFERASE 2-LIKE DOMAIN-CONTAINING PROTEIN"/>
    <property type="match status" value="1"/>
</dbReference>
<proteinExistence type="inferred from homology"/>
<dbReference type="InterPro" id="IPR029044">
    <property type="entry name" value="Nucleotide-diphossugar_trans"/>
</dbReference>
<evidence type="ECO:0000256" key="7">
    <source>
        <dbReference type="ARBA" id="ARBA00037281"/>
    </source>
</evidence>
<keyword evidence="5" id="KW-0125">Carotenoid biosynthesis</keyword>
<evidence type="ECO:0000256" key="1">
    <source>
        <dbReference type="ARBA" id="ARBA00004236"/>
    </source>
</evidence>
<evidence type="ECO:0000256" key="6">
    <source>
        <dbReference type="ARBA" id="ARBA00023136"/>
    </source>
</evidence>
<feature type="domain" description="Glycosyltransferase 2-like" evidence="12">
    <location>
        <begin position="49"/>
        <end position="228"/>
    </location>
</feature>
<evidence type="ECO:0000256" key="5">
    <source>
        <dbReference type="ARBA" id="ARBA00022746"/>
    </source>
</evidence>
<gene>
    <name evidence="13" type="ORF">ACFFNY_05275</name>
</gene>
<evidence type="ECO:0000256" key="11">
    <source>
        <dbReference type="SAM" id="Phobius"/>
    </source>
</evidence>
<evidence type="ECO:0000256" key="10">
    <source>
        <dbReference type="ARBA" id="ARBA00040345"/>
    </source>
</evidence>
<evidence type="ECO:0000256" key="2">
    <source>
        <dbReference type="ARBA" id="ARBA00022475"/>
    </source>
</evidence>
<feature type="transmembrane region" description="Helical" evidence="11">
    <location>
        <begin position="350"/>
        <end position="369"/>
    </location>
</feature>
<dbReference type="Proteomes" id="UP001589619">
    <property type="component" value="Unassembled WGS sequence"/>
</dbReference>
<organism evidence="13 14">
    <name type="scientific">Paenibacillus hodogayensis</name>
    <dbReference type="NCBI Taxonomy" id="279208"/>
    <lineage>
        <taxon>Bacteria</taxon>
        <taxon>Bacillati</taxon>
        <taxon>Bacillota</taxon>
        <taxon>Bacilli</taxon>
        <taxon>Bacillales</taxon>
        <taxon>Paenibacillaceae</taxon>
        <taxon>Paenibacillus</taxon>
    </lineage>
</organism>
<comment type="caution">
    <text evidence="13">The sequence shown here is derived from an EMBL/GenBank/DDBJ whole genome shotgun (WGS) entry which is preliminary data.</text>
</comment>
<comment type="subcellular location">
    <subcellularLocation>
        <location evidence="1">Cell membrane</location>
    </subcellularLocation>
</comment>
<evidence type="ECO:0000256" key="8">
    <source>
        <dbReference type="ARBA" id="ARBA00037904"/>
    </source>
</evidence>
<comment type="function">
    <text evidence="7">Catalyzes the glycosylation of 4,4'-diaponeurosporenoate, i.e. the esterification of glucose at the C1'' position with the carboxyl group of 4,4'-diaponeurosporenic acid, to form glycosyl-4,4'-diaponeurosporenoate. This is a step in the biosynthesis of staphyloxanthin, an orange pigment present in most staphylococci strains.</text>
</comment>
<protein>
    <recommendedName>
        <fullName evidence="10">4,4'-diaponeurosporenoate glycosyltransferase</fullName>
    </recommendedName>
</protein>
<evidence type="ECO:0000259" key="12">
    <source>
        <dbReference type="Pfam" id="PF00535"/>
    </source>
</evidence>
<dbReference type="PANTHER" id="PTHR43646">
    <property type="entry name" value="GLYCOSYLTRANSFERASE"/>
    <property type="match status" value="1"/>
</dbReference>
<keyword evidence="6 11" id="KW-0472">Membrane</keyword>
<dbReference type="SUPFAM" id="SSF53448">
    <property type="entry name" value="Nucleotide-diphospho-sugar transferases"/>
    <property type="match status" value="1"/>
</dbReference>
<evidence type="ECO:0000313" key="13">
    <source>
        <dbReference type="EMBL" id="MFB9750982.1"/>
    </source>
</evidence>
<keyword evidence="4" id="KW-0808">Transferase</keyword>
<keyword evidence="2" id="KW-1003">Cell membrane</keyword>
<name>A0ABV5VRW7_9BACL</name>
<comment type="similarity">
    <text evidence="9">Belongs to the glycosyltransferase 2 family. CrtQ subfamily.</text>
</comment>
<dbReference type="CDD" id="cd06423">
    <property type="entry name" value="CESA_like"/>
    <property type="match status" value="1"/>
</dbReference>
<dbReference type="Gene3D" id="3.90.550.10">
    <property type="entry name" value="Spore Coat Polysaccharide Biosynthesis Protein SpsA, Chain A"/>
    <property type="match status" value="1"/>
</dbReference>
<feature type="transmembrane region" description="Helical" evidence="11">
    <location>
        <begin position="319"/>
        <end position="338"/>
    </location>
</feature>
<keyword evidence="14" id="KW-1185">Reference proteome</keyword>
<keyword evidence="11" id="KW-0812">Transmembrane</keyword>
<dbReference type="RefSeq" id="WP_344905559.1">
    <property type="nucleotide sequence ID" value="NZ_BAAAYO010000002.1"/>
</dbReference>